<keyword evidence="2" id="KW-0732">Signal</keyword>
<organism evidence="3 4">
    <name type="scientific">Sphaerisporangium rubeum</name>
    <dbReference type="NCBI Taxonomy" id="321317"/>
    <lineage>
        <taxon>Bacteria</taxon>
        <taxon>Bacillati</taxon>
        <taxon>Actinomycetota</taxon>
        <taxon>Actinomycetes</taxon>
        <taxon>Streptosporangiales</taxon>
        <taxon>Streptosporangiaceae</taxon>
        <taxon>Sphaerisporangium</taxon>
    </lineage>
</organism>
<evidence type="ECO:0000313" key="3">
    <source>
        <dbReference type="EMBL" id="MBB6474261.1"/>
    </source>
</evidence>
<dbReference type="AlphaFoldDB" id="A0A7X0M8U5"/>
<keyword evidence="4" id="KW-1185">Reference proteome</keyword>
<dbReference type="Proteomes" id="UP000555564">
    <property type="component" value="Unassembled WGS sequence"/>
</dbReference>
<feature type="signal peptide" evidence="2">
    <location>
        <begin position="1"/>
        <end position="18"/>
    </location>
</feature>
<evidence type="ECO:0000256" key="1">
    <source>
        <dbReference type="SAM" id="MobiDB-lite"/>
    </source>
</evidence>
<dbReference type="PROSITE" id="PS51257">
    <property type="entry name" value="PROKAR_LIPOPROTEIN"/>
    <property type="match status" value="1"/>
</dbReference>
<feature type="region of interest" description="Disordered" evidence="1">
    <location>
        <begin position="24"/>
        <end position="52"/>
    </location>
</feature>
<evidence type="ECO:0000313" key="4">
    <source>
        <dbReference type="Proteomes" id="UP000555564"/>
    </source>
</evidence>
<reference evidence="3 4" key="1">
    <citation type="submission" date="2020-08" db="EMBL/GenBank/DDBJ databases">
        <title>Sequencing the genomes of 1000 actinobacteria strains.</title>
        <authorList>
            <person name="Klenk H.-P."/>
        </authorList>
    </citation>
    <scope>NUCLEOTIDE SEQUENCE [LARGE SCALE GENOMIC DNA]</scope>
    <source>
        <strain evidence="3 4">DSM 44936</strain>
    </source>
</reference>
<sequence length="322" mass="33121">MNAPRRLSTALVLTLALAACSTGGEGLPVTGEGGPATGRVGGAGGGGGGGAGVQTPAGITPAEYGTALAAAMGPVGSALKDIAKSRSLKSLGGRVERASGAAGAAVDRLASVTSPPEVTNEHADLLAALRGLEGDLEAMRESVAGRGVCTAPAVLARLGKGEGLGAVRSAGDDLAARGDYPADIVDVKIPKEQTRRLSNGTVIRSGPRGGLGRVTVKNGNSKDAVVTLVRGKRKGTSFYIRKKSKTTIRSVPDGSYTVYYTTGSDYDRGRRTFTRDCAFKRFEGSIRFRTTYSKYTIWTLTLNAVKGGNTRADDVDPDDFPS</sequence>
<gene>
    <name evidence="3" type="ORF">BJ992_003692</name>
</gene>
<name>A0A7X0M8U5_9ACTN</name>
<dbReference type="RefSeq" id="WP_184982622.1">
    <property type="nucleotide sequence ID" value="NZ_BAAALO010000011.1"/>
</dbReference>
<proteinExistence type="predicted"/>
<comment type="caution">
    <text evidence="3">The sequence shown here is derived from an EMBL/GenBank/DDBJ whole genome shotgun (WGS) entry which is preliminary data.</text>
</comment>
<dbReference type="EMBL" id="JACHIU010000001">
    <property type="protein sequence ID" value="MBB6474261.1"/>
    <property type="molecule type" value="Genomic_DNA"/>
</dbReference>
<protein>
    <recommendedName>
        <fullName evidence="5">Lipoprotein</fullName>
    </recommendedName>
</protein>
<accession>A0A7X0M8U5</accession>
<evidence type="ECO:0008006" key="5">
    <source>
        <dbReference type="Google" id="ProtNLM"/>
    </source>
</evidence>
<feature type="chain" id="PRO_5030877040" description="Lipoprotein" evidence="2">
    <location>
        <begin position="19"/>
        <end position="322"/>
    </location>
</feature>
<evidence type="ECO:0000256" key="2">
    <source>
        <dbReference type="SAM" id="SignalP"/>
    </source>
</evidence>